<sequence length="1152" mass="128079">MSEPHLGTPQIVRLSLIDFYLIEREDIELSGNTVFLGPNRSGKSSCIDAIQTGLTGGAGDLVVYNAAAVRQNRPDAHRSLQEYCLGVVRHDENEKAKVVRKSSQTWIGLSFRTREGGEVAGVVHVVAHEHRERPNTRFMIVTGGGVTTADLVFPTEEGEMAKGFDQAVDGLRASGRKVEECDSASDYSTYLLNLLTYGSWHADAHSYYKAVKRALVFQPVGDITAFMRTHVLETDIIDIGRMRERLAFYREIVRTIASINRQITSLGIVVGHYSKAAEDDREARGRVAAATEAAVAQRQFEIDAIEEKLIGLWGQAERADEAETAASDRKDEAGRRVEEARNAPGAAALENRIRDADRDLSGSETKLREVRKELRRRAEAIDAIRTAVGYMKDAESRNVRRVADAGADFRRAQDDVEIESMASDADALQRVIDDVGANALRELTRAHTAAAAREERISNAREDLRRRARSEAVDQAQLRPEAEKLRDALTDAEIVATPLCELIDIREGREEWRNAVESVLGNAREAMILKDGRQYIDAVRVQRRSTVSDGIEIIKPSVLTVGAQPPAADSLAAVVEAADATVGAYINAVLGRIKRVRTEADIEREPNAVTTDLMRATRFSSYKMRPPRYLLVGRRGRAQAAQNAAAELQRLHGELKEAETERKVLETAKDGYRTLIGQSGTSQTTLASVVGDLRRTKTAVDGHKQELQRLRGQRDPERERLILELEAARKEREREWSLAGEEARKAHDAVTRTEVELEVAGQQFAAAVLERDAKALEEHDAAQEVRRRVLGILTDAKDFWREHKQTLETAETRAEESRAGIARGHEAWGQHAADFPEVPMPVLSLEAWRDRLGEARAMRDLLQNSTLLDKTAEAEEAGRQLSDAFRNEFVSLLVHAFSKIRDTRDDLNREMERHEFYGEKYVFRMSHVEKFGAIVDLVERATEDPNWAMPALLALDADTEQARAVRSIAEMIESDDQSSLNDLRDPKAYWTFDVLVKDAATGEVVSTLRQRMKKGSIGEGVVPQYIAMAAAVSAKSSSPDRRNGSLGIILLDDALDGLDTEHTVKMLKFMSDTNLQIVAAAPDTKSRVLAHGMETFINVARDDEEYIHIVPEKVSEALRDDLANEDPRVKGYEAYRERAASADEAAALEAAQ</sequence>
<dbReference type="Gene3D" id="3.40.50.300">
    <property type="entry name" value="P-loop containing nucleotide triphosphate hydrolases"/>
    <property type="match status" value="1"/>
</dbReference>
<feature type="coiled-coil region" evidence="1">
    <location>
        <begin position="638"/>
        <end position="713"/>
    </location>
</feature>
<keyword evidence="4" id="KW-1185">Reference proteome</keyword>
<dbReference type="Pfam" id="PF13555">
    <property type="entry name" value="AAA_29"/>
    <property type="match status" value="1"/>
</dbReference>
<evidence type="ECO:0000313" key="4">
    <source>
        <dbReference type="Proteomes" id="UP001565471"/>
    </source>
</evidence>
<name>A0ABV4FGM3_BRAEL</name>
<evidence type="ECO:0000256" key="2">
    <source>
        <dbReference type="SAM" id="MobiDB-lite"/>
    </source>
</evidence>
<dbReference type="Pfam" id="PF13558">
    <property type="entry name" value="SbcC_Walker_B"/>
    <property type="match status" value="1"/>
</dbReference>
<feature type="region of interest" description="Disordered" evidence="2">
    <location>
        <begin position="321"/>
        <end position="355"/>
    </location>
</feature>
<organism evidence="3 4">
    <name type="scientific">Bradyrhizobium elkanii</name>
    <dbReference type="NCBI Taxonomy" id="29448"/>
    <lineage>
        <taxon>Bacteria</taxon>
        <taxon>Pseudomonadati</taxon>
        <taxon>Pseudomonadota</taxon>
        <taxon>Alphaproteobacteria</taxon>
        <taxon>Hyphomicrobiales</taxon>
        <taxon>Nitrobacteraceae</taxon>
        <taxon>Bradyrhizobium</taxon>
    </lineage>
</organism>
<evidence type="ECO:0008006" key="5">
    <source>
        <dbReference type="Google" id="ProtNLM"/>
    </source>
</evidence>
<evidence type="ECO:0000313" key="3">
    <source>
        <dbReference type="EMBL" id="MEY9322446.1"/>
    </source>
</evidence>
<dbReference type="RefSeq" id="WP_075968953.1">
    <property type="nucleotide sequence ID" value="NZ_CP126004.1"/>
</dbReference>
<dbReference type="PANTHER" id="PTHR32182:SF0">
    <property type="entry name" value="DNA REPLICATION AND REPAIR PROTEIN RECF"/>
    <property type="match status" value="1"/>
</dbReference>
<evidence type="ECO:0000256" key="1">
    <source>
        <dbReference type="SAM" id="Coils"/>
    </source>
</evidence>
<dbReference type="PANTHER" id="PTHR32182">
    <property type="entry name" value="DNA REPLICATION AND REPAIR PROTEIN RECF"/>
    <property type="match status" value="1"/>
</dbReference>
<reference evidence="3 4" key="1">
    <citation type="submission" date="2024-07" db="EMBL/GenBank/DDBJ databases">
        <title>Genomic Encyclopedia of Type Strains, Phase V (KMG-V): Genome sequencing to study the core and pangenomes of soil and plant-associated prokaryotes.</title>
        <authorList>
            <person name="Whitman W."/>
        </authorList>
    </citation>
    <scope>NUCLEOTIDE SEQUENCE [LARGE SCALE GENOMIC DNA]</scope>
    <source>
        <strain evidence="3 4">USDA 415</strain>
    </source>
</reference>
<proteinExistence type="predicted"/>
<comment type="caution">
    <text evidence="3">The sequence shown here is derived from an EMBL/GenBank/DDBJ whole genome shotgun (WGS) entry which is preliminary data.</text>
</comment>
<keyword evidence="1" id="KW-0175">Coiled coil</keyword>
<feature type="compositionally biased region" description="Basic and acidic residues" evidence="2">
    <location>
        <begin position="321"/>
        <end position="341"/>
    </location>
</feature>
<protein>
    <recommendedName>
        <fullName evidence="5">Chromosome segregation protein SMC</fullName>
    </recommendedName>
</protein>
<dbReference type="EMBL" id="JBGBZA010000002">
    <property type="protein sequence ID" value="MEY9322446.1"/>
    <property type="molecule type" value="Genomic_DNA"/>
</dbReference>
<gene>
    <name evidence="3" type="ORF">ABIF29_009245</name>
</gene>
<accession>A0ABV4FGM3</accession>
<dbReference type="Proteomes" id="UP001565471">
    <property type="component" value="Unassembled WGS sequence"/>
</dbReference>
<dbReference type="InterPro" id="IPR027417">
    <property type="entry name" value="P-loop_NTPase"/>
</dbReference>